<evidence type="ECO:0000313" key="2">
    <source>
        <dbReference type="EMBL" id="CAB3984027.1"/>
    </source>
</evidence>
<organism evidence="2 3">
    <name type="scientific">Paramuricea clavata</name>
    <name type="common">Red gorgonian</name>
    <name type="synonym">Violescent sea-whip</name>
    <dbReference type="NCBI Taxonomy" id="317549"/>
    <lineage>
        <taxon>Eukaryota</taxon>
        <taxon>Metazoa</taxon>
        <taxon>Cnidaria</taxon>
        <taxon>Anthozoa</taxon>
        <taxon>Octocorallia</taxon>
        <taxon>Malacalcyonacea</taxon>
        <taxon>Plexauridae</taxon>
        <taxon>Paramuricea</taxon>
    </lineage>
</organism>
<dbReference type="Pfam" id="PF18758">
    <property type="entry name" value="KDZ"/>
    <property type="match status" value="1"/>
</dbReference>
<gene>
    <name evidence="2" type="ORF">PACLA_8A041605</name>
</gene>
<keyword evidence="3" id="KW-1185">Reference proteome</keyword>
<evidence type="ECO:0000313" key="3">
    <source>
        <dbReference type="Proteomes" id="UP001152795"/>
    </source>
</evidence>
<dbReference type="Pfam" id="PF13873">
    <property type="entry name" value="Myb_DNA-bind_5"/>
    <property type="match status" value="1"/>
</dbReference>
<comment type="caution">
    <text evidence="2">The sequence shown here is derived from an EMBL/GenBank/DDBJ whole genome shotgun (WGS) entry which is preliminary data.</text>
</comment>
<evidence type="ECO:0000256" key="1">
    <source>
        <dbReference type="SAM" id="MobiDB-lite"/>
    </source>
</evidence>
<dbReference type="Proteomes" id="UP001152795">
    <property type="component" value="Unassembled WGS sequence"/>
</dbReference>
<feature type="region of interest" description="Disordered" evidence="1">
    <location>
        <begin position="528"/>
        <end position="554"/>
    </location>
</feature>
<dbReference type="OrthoDB" id="5988288at2759"/>
<sequence>MAEGLWNQYCVPGRVIHNERHQCTGTYLKPITVVDLNGVHHEILFEYCNCFGVPESLLHCGIWPATPVEPNLGFTFQLMEMTLRFMMECHVSIHDMLKTLDFFKNPILKTDGKCFVSADACFGLPRKKASGVSYRQPLSAKVYFYEQQDVDQFMSLYPKSTKESQQSKDCNDFQAGSEIRSKGCYEALDETAVCGLSCKHGIPMKFLNLKGGERLGYAVYMLKDMIERKGNNIDIHFMYDICCLFKEHLKKQNMTDLLSQIQLACPQFHVYGHGATCQTVGLLYSPRRLEGWGMVDGEVMERLWSYLRLFRKMTKEMTASHRENILSDALYFYAKKQRSKIVLLLKAQKQRCAELLEITSSEINELRDNSPGIFTQRFCLYQFQLERSGERTSKKAQPFAVNTGIRQCDGNIKSTKSCAPYFKQDEIIFLLREIKQRKKSLFGMLSSTLTFQMKTKAWLTVREKLVGTGYPHRTKEQLKKKWEDISSSTKVKYAQKRKTGGRAIEWTTIGELVTDILGKDNPTLTSIPGGIDSGATPSVQRASTVNNTTTNDRERLPNSPCLLTNSLNPKTSNVCVTPPSPDMASSKQSEAEDFNETHQPDQSVSLCAKKNTVEDIISWKNTIQHLMEEHDIKMRIHHKKERLLDLK</sequence>
<name>A0A6S7G460_PARCT</name>
<accession>A0A6S7G460</accession>
<feature type="region of interest" description="Disordered" evidence="1">
    <location>
        <begin position="578"/>
        <end position="603"/>
    </location>
</feature>
<dbReference type="PANTHER" id="PTHR33096">
    <property type="entry name" value="CXC2 DOMAIN-CONTAINING PROTEIN"/>
    <property type="match status" value="1"/>
</dbReference>
<feature type="compositionally biased region" description="Polar residues" evidence="1">
    <location>
        <begin position="535"/>
        <end position="550"/>
    </location>
</feature>
<dbReference type="InterPro" id="IPR040521">
    <property type="entry name" value="KDZ"/>
</dbReference>
<protein>
    <submittedName>
        <fullName evidence="2">Uncharacterized protein</fullName>
    </submittedName>
</protein>
<reference evidence="2" key="1">
    <citation type="submission" date="2020-04" db="EMBL/GenBank/DDBJ databases">
        <authorList>
            <person name="Alioto T."/>
            <person name="Alioto T."/>
            <person name="Gomez Garrido J."/>
        </authorList>
    </citation>
    <scope>NUCLEOTIDE SEQUENCE</scope>
    <source>
        <strain evidence="2">A484AB</strain>
    </source>
</reference>
<proteinExistence type="predicted"/>
<dbReference type="PANTHER" id="PTHR33096:SF1">
    <property type="entry name" value="CXC1-LIKE CYSTEINE CLUSTER ASSOCIATED WITH KDZ TRANSPOSASES DOMAIN-CONTAINING PROTEIN"/>
    <property type="match status" value="1"/>
</dbReference>
<dbReference type="InterPro" id="IPR041457">
    <property type="entry name" value="CxC2_KDZ-assoc"/>
</dbReference>
<dbReference type="EMBL" id="CACRXK020000686">
    <property type="protein sequence ID" value="CAB3984027.1"/>
    <property type="molecule type" value="Genomic_DNA"/>
</dbReference>
<dbReference type="AlphaFoldDB" id="A0A6S7G460"/>
<dbReference type="Pfam" id="PF18803">
    <property type="entry name" value="CxC2"/>
    <property type="match status" value="1"/>
</dbReference>
<dbReference type="InterPro" id="IPR028002">
    <property type="entry name" value="Myb_DNA-bind_5"/>
</dbReference>